<dbReference type="EMBL" id="AAOW01000001">
    <property type="protein sequence ID" value="EAR62931.1"/>
    <property type="molecule type" value="Genomic_DNA"/>
</dbReference>
<evidence type="ECO:0000313" key="2">
    <source>
        <dbReference type="EMBL" id="EAR62931.1"/>
    </source>
</evidence>
<comment type="caution">
    <text evidence="2">The sequence shown here is derived from an EMBL/GenBank/DDBJ whole genome shotgun (WGS) entry which is preliminary data.</text>
</comment>
<organism evidence="2 3">
    <name type="scientific">Neptuniibacter caesariensis</name>
    <dbReference type="NCBI Taxonomy" id="207954"/>
    <lineage>
        <taxon>Bacteria</taxon>
        <taxon>Pseudomonadati</taxon>
        <taxon>Pseudomonadota</taxon>
        <taxon>Gammaproteobacteria</taxon>
        <taxon>Oceanospirillales</taxon>
        <taxon>Oceanospirillaceae</taxon>
        <taxon>Neptuniibacter</taxon>
    </lineage>
</organism>
<dbReference type="Proteomes" id="UP000002171">
    <property type="component" value="Unassembled WGS sequence"/>
</dbReference>
<dbReference type="OrthoDB" id="275663at2"/>
<dbReference type="Gene3D" id="1.20.5.2950">
    <property type="match status" value="1"/>
</dbReference>
<evidence type="ECO:0000313" key="3">
    <source>
        <dbReference type="Proteomes" id="UP000002171"/>
    </source>
</evidence>
<accession>A0A7U8CAN0</accession>
<proteinExistence type="predicted"/>
<protein>
    <submittedName>
        <fullName evidence="2">V-type ATPase, subunit E, putative</fullName>
    </submittedName>
</protein>
<evidence type="ECO:0000256" key="1">
    <source>
        <dbReference type="SAM" id="Coils"/>
    </source>
</evidence>
<keyword evidence="3" id="KW-1185">Reference proteome</keyword>
<sequence>MSDQHKTHASSGVEALIDKLRQQGVEKGQQEASRLIEEAEHRADWLLSQAKQEAEQLVAKAQKEAAQLKQAGEDALRIAARDMHLEVRETLSHSFTDQVERLVAAQMDNQGFMRDLIMALVAKANHDHGISHAQQIEVLLPDDFIGLDELRRNPKEYREGKLSQFVQSLAAEQMRDGVNFELHNGKGIRVRLSGEEVEVDLSSEAVSKLLLKHLQPRFRAIIEGVIR</sequence>
<gene>
    <name evidence="2" type="ORF">MED92_07426</name>
</gene>
<reference evidence="2 3" key="1">
    <citation type="submission" date="2006-02" db="EMBL/GenBank/DDBJ databases">
        <authorList>
            <person name="Pinhassi J."/>
            <person name="Pedros-Alio C."/>
            <person name="Ferriera S."/>
            <person name="Johnson J."/>
            <person name="Kravitz S."/>
            <person name="Halpern A."/>
            <person name="Remington K."/>
            <person name="Beeson K."/>
            <person name="Tran B."/>
            <person name="Rogers Y.-H."/>
            <person name="Friedman R."/>
            <person name="Venter J.C."/>
        </authorList>
    </citation>
    <scope>NUCLEOTIDE SEQUENCE [LARGE SCALE GENOMIC DNA]</scope>
    <source>
        <strain evidence="2 3">MED92</strain>
    </source>
</reference>
<dbReference type="AlphaFoldDB" id="A0A7U8CAN0"/>
<feature type="coiled-coil region" evidence="1">
    <location>
        <begin position="36"/>
        <end position="74"/>
    </location>
</feature>
<dbReference type="RefSeq" id="WP_007021949.1">
    <property type="nucleotide sequence ID" value="NZ_CH724126.1"/>
</dbReference>
<keyword evidence="1" id="KW-0175">Coiled coil</keyword>
<name>A0A7U8CAN0_NEPCE</name>